<dbReference type="InterPro" id="IPR034660">
    <property type="entry name" value="DinB/YfiT-like"/>
</dbReference>
<reference evidence="2" key="1">
    <citation type="journal article" date="2015" name="PeerJ">
        <title>First genomic representation of candidate bacterial phylum KSB3 points to enhanced environmental sensing as a trigger of wastewater bulking.</title>
        <authorList>
            <person name="Sekiguchi Y."/>
            <person name="Ohashi A."/>
            <person name="Parks D.H."/>
            <person name="Yamauchi T."/>
            <person name="Tyson G.W."/>
            <person name="Hugenholtz P."/>
        </authorList>
    </citation>
    <scope>NUCLEOTIDE SEQUENCE [LARGE SCALE GENOMIC DNA]</scope>
</reference>
<protein>
    <recommendedName>
        <fullName evidence="1">DinB-like domain-containing protein</fullName>
    </recommendedName>
</protein>
<dbReference type="Gene3D" id="1.20.120.450">
    <property type="entry name" value="dinb family like domain"/>
    <property type="match status" value="1"/>
</dbReference>
<organism evidence="2">
    <name type="scientific">Candidatus Moduliflexus flocculans</name>
    <dbReference type="NCBI Taxonomy" id="1499966"/>
    <lineage>
        <taxon>Bacteria</taxon>
        <taxon>Candidatus Moduliflexota</taxon>
        <taxon>Candidatus Moduliflexia</taxon>
        <taxon>Candidatus Moduliflexales</taxon>
        <taxon>Candidatus Moduliflexaceae</taxon>
    </lineage>
</organism>
<feature type="domain" description="DinB-like" evidence="1">
    <location>
        <begin position="8"/>
        <end position="142"/>
    </location>
</feature>
<evidence type="ECO:0000313" key="3">
    <source>
        <dbReference type="Proteomes" id="UP000030700"/>
    </source>
</evidence>
<dbReference type="Pfam" id="PF12867">
    <property type="entry name" value="DinB_2"/>
    <property type="match status" value="1"/>
</dbReference>
<evidence type="ECO:0000259" key="1">
    <source>
        <dbReference type="Pfam" id="PF12867"/>
    </source>
</evidence>
<dbReference type="EMBL" id="DF820456">
    <property type="protein sequence ID" value="GAK51131.1"/>
    <property type="molecule type" value="Genomic_DNA"/>
</dbReference>
<dbReference type="InterPro" id="IPR024775">
    <property type="entry name" value="DinB-like"/>
</dbReference>
<dbReference type="HOGENOM" id="CLU_1575411_0_0_0"/>
<sequence>MAHLLVTQLRFARSEFVRCLAGVSSASEACRRINELNCLSWMIGHLAEQEQRFWILRAQGKEIIPGLQDIVGSRRPASTPPLEEMWTAWRAITSVADTYLETVTPEISQTYLQREDGKPPYESVGTQLLRNIYHYWIHNGQVILIRKLLGHTELPQIVGNMSNAMYQPE</sequence>
<dbReference type="Proteomes" id="UP000030700">
    <property type="component" value="Unassembled WGS sequence"/>
</dbReference>
<keyword evidence="3" id="KW-1185">Reference proteome</keyword>
<dbReference type="SUPFAM" id="SSF109854">
    <property type="entry name" value="DinB/YfiT-like putative metalloenzymes"/>
    <property type="match status" value="1"/>
</dbReference>
<name>A0A0S6VU80_9BACT</name>
<dbReference type="AlphaFoldDB" id="A0A0S6VU80"/>
<accession>A0A0S6VU80</accession>
<gene>
    <name evidence="2" type="ORF">U14_02373</name>
</gene>
<evidence type="ECO:0000313" key="2">
    <source>
        <dbReference type="EMBL" id="GAK51131.1"/>
    </source>
</evidence>
<dbReference type="STRING" id="1499966.U14_02373"/>
<proteinExistence type="predicted"/>